<feature type="region of interest" description="Disordered" evidence="1">
    <location>
        <begin position="299"/>
        <end position="324"/>
    </location>
</feature>
<dbReference type="EMBL" id="CP041692">
    <property type="protein sequence ID" value="QDP96492.1"/>
    <property type="molecule type" value="Genomic_DNA"/>
</dbReference>
<proteinExistence type="predicted"/>
<dbReference type="Gene3D" id="1.10.287.100">
    <property type="match status" value="1"/>
</dbReference>
<evidence type="ECO:0000313" key="2">
    <source>
        <dbReference type="EMBL" id="QDP96492.1"/>
    </source>
</evidence>
<dbReference type="RefSeq" id="WP_143986455.1">
    <property type="nucleotide sequence ID" value="NZ_CP041692.1"/>
</dbReference>
<dbReference type="Proteomes" id="UP000319263">
    <property type="component" value="Chromosome"/>
</dbReference>
<dbReference type="SUPFAM" id="SSF159659">
    <property type="entry name" value="Cgl1923-like"/>
    <property type="match status" value="1"/>
</dbReference>
<dbReference type="Pfam" id="PF09754">
    <property type="entry name" value="PAC2"/>
    <property type="match status" value="1"/>
</dbReference>
<gene>
    <name evidence="2" type="ORF">FOE78_11780</name>
</gene>
<dbReference type="KEGG" id="mik:FOE78_11780"/>
<protein>
    <submittedName>
        <fullName evidence="2">PAC2 family protein</fullName>
    </submittedName>
</protein>
<evidence type="ECO:0000256" key="1">
    <source>
        <dbReference type="SAM" id="MobiDB-lite"/>
    </source>
</evidence>
<dbReference type="AlphaFoldDB" id="A0A516PZB3"/>
<accession>A0A516PZB3</accession>
<dbReference type="InterPro" id="IPR008492">
    <property type="entry name" value="Rv2714-like"/>
</dbReference>
<organism evidence="2 3">
    <name type="scientific">Microlunatus elymi</name>
    <dbReference type="NCBI Taxonomy" id="2596828"/>
    <lineage>
        <taxon>Bacteria</taxon>
        <taxon>Bacillati</taxon>
        <taxon>Actinomycetota</taxon>
        <taxon>Actinomycetes</taxon>
        <taxon>Propionibacteriales</taxon>
        <taxon>Propionibacteriaceae</taxon>
        <taxon>Microlunatus</taxon>
    </lineage>
</organism>
<keyword evidence="3" id="KW-1185">Reference proteome</keyword>
<evidence type="ECO:0000313" key="3">
    <source>
        <dbReference type="Proteomes" id="UP000319263"/>
    </source>
</evidence>
<sequence length="324" mass="35871">MLDPRSLYELSSEVAEQMTGSRPVMLVQLDGFIDAGQAGRLFSAHLLEHLDHQLLAEFDHDQLHDYRSRRPMMDYDGDHWSSFRTRKLRLHRLTDAQGEVFLLFTGPEPDVQWERTVQAVLGLIDEFGVRLTVALTGIPGAVPHTRPVALNAHATDPDLIRDEQSWFGEAEVQASFSAMLEYRLGEQQRTALGFEAFVPHYLAQAAFPQAALVLGQRIAQATGLVFPLAGLEEAAASNMAEIVEEVAGSGEAQEMVGQLEQQYDTLRADRGGIGFPRPASEDLASVPTADEIGAAFERFLAERDDTADAERDDDRPEPGDEDRD</sequence>
<dbReference type="OrthoDB" id="3733464at2"/>
<dbReference type="Gene3D" id="3.40.50.10900">
    <property type="entry name" value="PAC-like subunit"/>
    <property type="match status" value="1"/>
</dbReference>
<reference evidence="2 3" key="1">
    <citation type="submission" date="2019-07" db="EMBL/GenBank/DDBJ databases">
        <title>Microlunatus dokdonensis sp. nov. isolated from the rhizospheric soil of the wild plant Elymus tsukushiensis.</title>
        <authorList>
            <person name="Ghim S.-Y."/>
            <person name="Hwang Y.-J."/>
            <person name="Son J.-S."/>
            <person name="Shin J.-H."/>
        </authorList>
    </citation>
    <scope>NUCLEOTIDE SEQUENCE [LARGE SCALE GENOMIC DNA]</scope>
    <source>
        <strain evidence="2 3">KUDC0627</strain>
    </source>
</reference>
<feature type="compositionally biased region" description="Basic and acidic residues" evidence="1">
    <location>
        <begin position="299"/>
        <end position="318"/>
    </location>
</feature>
<dbReference type="InterPro" id="IPR038389">
    <property type="entry name" value="PSMG2_sf"/>
</dbReference>
<dbReference type="PIRSF" id="PIRSF028754">
    <property type="entry name" value="UCP028754"/>
    <property type="match status" value="1"/>
</dbReference>
<dbReference type="InterPro" id="IPR019151">
    <property type="entry name" value="Proteasome_assmbl_chaperone_2"/>
</dbReference>
<name>A0A516PZB3_9ACTN</name>